<feature type="domain" description="SH3" evidence="5">
    <location>
        <begin position="122"/>
        <end position="181"/>
    </location>
</feature>
<feature type="compositionally biased region" description="Basic and acidic residues" evidence="4">
    <location>
        <begin position="759"/>
        <end position="771"/>
    </location>
</feature>
<comment type="caution">
    <text evidence="6">The sequence shown here is derived from an EMBL/GenBank/DDBJ whole genome shotgun (WGS) entry which is preliminary data.</text>
</comment>
<protein>
    <recommendedName>
        <fullName evidence="5">SH3 domain-containing protein</fullName>
    </recommendedName>
</protein>
<dbReference type="CDD" id="cd00174">
    <property type="entry name" value="SH3"/>
    <property type="match status" value="2"/>
</dbReference>
<accession>A0A1X2HLM6</accession>
<dbReference type="InterPro" id="IPR001452">
    <property type="entry name" value="SH3_domain"/>
</dbReference>
<keyword evidence="3" id="KW-0175">Coiled coil</keyword>
<dbReference type="InterPro" id="IPR036028">
    <property type="entry name" value="SH3-like_dom_sf"/>
</dbReference>
<feature type="domain" description="SH3" evidence="5">
    <location>
        <begin position="3"/>
        <end position="63"/>
    </location>
</feature>
<organism evidence="6 7">
    <name type="scientific">Syncephalastrum racemosum</name>
    <name type="common">Filamentous fungus</name>
    <dbReference type="NCBI Taxonomy" id="13706"/>
    <lineage>
        <taxon>Eukaryota</taxon>
        <taxon>Fungi</taxon>
        <taxon>Fungi incertae sedis</taxon>
        <taxon>Mucoromycota</taxon>
        <taxon>Mucoromycotina</taxon>
        <taxon>Mucoromycetes</taxon>
        <taxon>Mucorales</taxon>
        <taxon>Syncephalastraceae</taxon>
        <taxon>Syncephalastrum</taxon>
    </lineage>
</organism>
<dbReference type="Proteomes" id="UP000242180">
    <property type="component" value="Unassembled WGS sequence"/>
</dbReference>
<evidence type="ECO:0000313" key="6">
    <source>
        <dbReference type="EMBL" id="ORZ00257.1"/>
    </source>
</evidence>
<dbReference type="PRINTS" id="PR00452">
    <property type="entry name" value="SH3DOMAIN"/>
</dbReference>
<dbReference type="OMA" id="KSTEHRH"/>
<sequence length="900" mass="95965">MPSETDLVIAHHPYEPQREDELKLDQGETITVTDRSDPDWWVGKKDDGSTGFFPSNFVAPAPPSRPPPVPAAPHPERTLPKEPAPEAIDQNKEEQLQEDANEETVSTAAAADTEHAELDPAKPIGMARVMEDYAMQNPDELTLHRGGIVNVYERYDDGWLKGELNGKMGRFPAEFVEDIDMPGRPDLGQQMSPGAGAGAGVPKKEGEEEADAGKPAFKLAAYGVKQGGIGSLLAGGFPTLKKAGAPKKPEAKPEMASPPAASPPVASPPVASPPVASPPVASPPVASPPVASPPVASPPVTSSPVTSPPAVASPSVPTSAAEEPPKAERSQAIPGAAKLGKAIVLHPYDAENEDELNLLRGEYIDILDRNVDDGWWKGTTERGQTGVFPSNFVKEIEEQSSAPPPPARTRKSVTSTGSQQSFVSASPVSPAQMARAPPLPDKSSRPSSLASSRPGSVHEQQQPAQRSSIAPESPAPIPEEPISEDKPAPVTAGILSPPAAAPPPPARKDSVPSVKEEEKEENAEPHSPKQEEEAREPTESTAISAAEESVPEEPSKTEESLTKDEEEKSETAESLAAQSPPPPVASVTPPAVSDRPPVAPSTSSQEAVIDSPAPETPKAEEKENSVKTASPEISPEETKVDDEKEAEAGVEDSKPVEEPSSVEEKPKVGEELPKEEEHAAAPVASEENDKPKEAESEEMTAPGSTEAEEAKRFDLAPTGPKLSAPSRARPGRGRRSPASETKQEPSQMELLQQELANTPEEKPAEEVEEKSTPSPPAKPVKPIFAKFPTPFAGGGEISTKNLKPVQRRMWEPAPEHEPSKEVEKKDDEPPRPAGVRNIASRFNMPSSGNEVLETKLKNFCKNEIEKVRKELEQERAKREELEKIVLSLAEKVEQLARASS</sequence>
<dbReference type="Gene3D" id="2.30.30.40">
    <property type="entry name" value="SH3 Domains"/>
    <property type="match status" value="3"/>
</dbReference>
<dbReference type="SUPFAM" id="SSF50044">
    <property type="entry name" value="SH3-domain"/>
    <property type="match status" value="3"/>
</dbReference>
<feature type="region of interest" description="Disordered" evidence="4">
    <location>
        <begin position="1"/>
        <end position="119"/>
    </location>
</feature>
<dbReference type="Pfam" id="PF07653">
    <property type="entry name" value="SH3_2"/>
    <property type="match status" value="1"/>
</dbReference>
<feature type="region of interest" description="Disordered" evidence="4">
    <location>
        <begin position="180"/>
        <end position="212"/>
    </location>
</feature>
<dbReference type="Pfam" id="PF14604">
    <property type="entry name" value="SH3_9"/>
    <property type="match status" value="2"/>
</dbReference>
<feature type="compositionally biased region" description="Basic and acidic residues" evidence="4">
    <location>
        <begin position="651"/>
        <end position="679"/>
    </location>
</feature>
<dbReference type="STRING" id="13706.A0A1X2HLM6"/>
<dbReference type="PANTHER" id="PTHR14167:SF116">
    <property type="entry name" value="CAP, ISOFORM AC"/>
    <property type="match status" value="1"/>
</dbReference>
<reference evidence="6 7" key="1">
    <citation type="submission" date="2016-07" db="EMBL/GenBank/DDBJ databases">
        <title>Pervasive Adenine N6-methylation of Active Genes in Fungi.</title>
        <authorList>
            <consortium name="DOE Joint Genome Institute"/>
            <person name="Mondo S.J."/>
            <person name="Dannebaum R.O."/>
            <person name="Kuo R.C."/>
            <person name="Labutti K."/>
            <person name="Haridas S."/>
            <person name="Kuo A."/>
            <person name="Salamov A."/>
            <person name="Ahrendt S.R."/>
            <person name="Lipzen A."/>
            <person name="Sullivan W."/>
            <person name="Andreopoulos W.B."/>
            <person name="Clum A."/>
            <person name="Lindquist E."/>
            <person name="Daum C."/>
            <person name="Ramamoorthy G.K."/>
            <person name="Gryganskyi A."/>
            <person name="Culley D."/>
            <person name="Magnuson J.K."/>
            <person name="James T.Y."/>
            <person name="O'Malley M.A."/>
            <person name="Stajich J.E."/>
            <person name="Spatafora J.W."/>
            <person name="Visel A."/>
            <person name="Grigoriev I.V."/>
        </authorList>
    </citation>
    <scope>NUCLEOTIDE SEQUENCE [LARGE SCALE GENOMIC DNA]</scope>
    <source>
        <strain evidence="6 7">NRRL 2496</strain>
    </source>
</reference>
<feature type="compositionally biased region" description="Pro residues" evidence="4">
    <location>
        <begin position="260"/>
        <end position="297"/>
    </location>
</feature>
<dbReference type="SMART" id="SM00326">
    <property type="entry name" value="SH3"/>
    <property type="match status" value="3"/>
</dbReference>
<evidence type="ECO:0000256" key="3">
    <source>
        <dbReference type="SAM" id="Coils"/>
    </source>
</evidence>
<gene>
    <name evidence="6" type="ORF">BCR43DRAFT_560803</name>
</gene>
<proteinExistence type="predicted"/>
<evidence type="ECO:0000256" key="1">
    <source>
        <dbReference type="ARBA" id="ARBA00022443"/>
    </source>
</evidence>
<feature type="coiled-coil region" evidence="3">
    <location>
        <begin position="857"/>
        <end position="898"/>
    </location>
</feature>
<dbReference type="InParanoid" id="A0A1X2HLM6"/>
<feature type="compositionally biased region" description="Basic and acidic residues" evidence="4">
    <location>
        <begin position="553"/>
        <end position="571"/>
    </location>
</feature>
<feature type="compositionally biased region" description="Basic and acidic residues" evidence="4">
    <location>
        <begin position="74"/>
        <end position="95"/>
    </location>
</feature>
<feature type="region of interest" description="Disordered" evidence="4">
    <location>
        <begin position="243"/>
        <end position="334"/>
    </location>
</feature>
<dbReference type="PANTHER" id="PTHR14167">
    <property type="entry name" value="SH3 DOMAIN-CONTAINING"/>
    <property type="match status" value="1"/>
</dbReference>
<dbReference type="PROSITE" id="PS50002">
    <property type="entry name" value="SH3"/>
    <property type="match status" value="3"/>
</dbReference>
<dbReference type="EMBL" id="MCGN01000002">
    <property type="protein sequence ID" value="ORZ00257.1"/>
    <property type="molecule type" value="Genomic_DNA"/>
</dbReference>
<feature type="compositionally biased region" description="Basic and acidic residues" evidence="4">
    <location>
        <begin position="34"/>
        <end position="48"/>
    </location>
</feature>
<feature type="compositionally biased region" description="Low complexity" evidence="4">
    <location>
        <begin position="445"/>
        <end position="455"/>
    </location>
</feature>
<keyword evidence="1 2" id="KW-0728">SH3 domain</keyword>
<name>A0A1X2HLM6_SYNRA</name>
<feature type="compositionally biased region" description="Basic and acidic residues" evidence="4">
    <location>
        <begin position="12"/>
        <end position="26"/>
    </location>
</feature>
<feature type="compositionally biased region" description="Polar residues" evidence="4">
    <location>
        <begin position="412"/>
        <end position="429"/>
    </location>
</feature>
<feature type="compositionally biased region" description="Basic and acidic residues" evidence="4">
    <location>
        <begin position="808"/>
        <end position="830"/>
    </location>
</feature>
<dbReference type="OrthoDB" id="5340910at2759"/>
<feature type="compositionally biased region" description="Low complexity" evidence="4">
    <location>
        <begin position="298"/>
        <end position="321"/>
    </location>
</feature>
<feature type="region of interest" description="Disordered" evidence="4">
    <location>
        <begin position="376"/>
        <end position="846"/>
    </location>
</feature>
<evidence type="ECO:0000256" key="4">
    <source>
        <dbReference type="SAM" id="MobiDB-lite"/>
    </source>
</evidence>
<evidence type="ECO:0000259" key="5">
    <source>
        <dbReference type="PROSITE" id="PS50002"/>
    </source>
</evidence>
<feature type="domain" description="SH3" evidence="5">
    <location>
        <begin position="337"/>
        <end position="398"/>
    </location>
</feature>
<dbReference type="AlphaFoldDB" id="A0A1X2HLM6"/>
<feature type="compositionally biased region" description="Basic and acidic residues" evidence="4">
    <location>
        <begin position="506"/>
        <end position="538"/>
    </location>
</feature>
<dbReference type="InterPro" id="IPR050384">
    <property type="entry name" value="Endophilin_SH3RF"/>
</dbReference>
<keyword evidence="7" id="KW-1185">Reference proteome</keyword>
<feature type="compositionally biased region" description="Pro residues" evidence="4">
    <location>
        <begin position="60"/>
        <end position="73"/>
    </location>
</feature>
<evidence type="ECO:0000256" key="2">
    <source>
        <dbReference type="PROSITE-ProRule" id="PRU00192"/>
    </source>
</evidence>
<evidence type="ECO:0000313" key="7">
    <source>
        <dbReference type="Proteomes" id="UP000242180"/>
    </source>
</evidence>
<feature type="compositionally biased region" description="Polar residues" evidence="4">
    <location>
        <begin position="744"/>
        <end position="756"/>
    </location>
</feature>